<name>A0A1H8DFI0_9BURK</name>
<reference evidence="8 9" key="1">
    <citation type="submission" date="2016-10" db="EMBL/GenBank/DDBJ databases">
        <authorList>
            <person name="de Groot N.N."/>
        </authorList>
    </citation>
    <scope>NUCLEOTIDE SEQUENCE [LARGE SCALE GENOMIC DNA]</scope>
    <source>
        <strain evidence="8 9">DSM 15123</strain>
    </source>
</reference>
<evidence type="ECO:0000256" key="3">
    <source>
        <dbReference type="ARBA" id="ARBA00022519"/>
    </source>
</evidence>
<keyword evidence="3" id="KW-0997">Cell inner membrane</keyword>
<gene>
    <name evidence="8" type="ORF">SAMN02745977_00306</name>
</gene>
<sequence>MDQLFRFFARFPLWLLHGMGAVVGWLVYGLSSRYRQRWAENRDQAGLSKAQVRGAIAHGGRMIFELPRIWFGKPAPYQWQGVEHVERAYAAGKGVVFLTPHMGCFEITAQALAEKFGPQYGDLTVLYRPARQAWLAEMMKHVRHRPGLKSAPTTLAGVRQMIKALRKGEAVGLLPDHVPPEGQGLWVPFFGRPAYTMTLAAKLVQQTGAEVIVIWGERLPHGRGFLLHCNPLSEPLPAELEPAVAQINREMEKVILADPNQYMWSYARYRQPRPQPAVEQAGKEPVA</sequence>
<dbReference type="Proteomes" id="UP000199531">
    <property type="component" value="Unassembled WGS sequence"/>
</dbReference>
<dbReference type="RefSeq" id="WP_091815327.1">
    <property type="nucleotide sequence ID" value="NZ_FOCW01000001.1"/>
</dbReference>
<dbReference type="STRING" id="1121117.SAMN02745977_00306"/>
<feature type="transmembrane region" description="Helical" evidence="7">
    <location>
        <begin position="12"/>
        <end position="30"/>
    </location>
</feature>
<dbReference type="GO" id="GO:0009247">
    <property type="term" value="P:glycolipid biosynthetic process"/>
    <property type="evidence" value="ECO:0007669"/>
    <property type="project" value="UniProtKB-ARBA"/>
</dbReference>
<keyword evidence="6" id="KW-0012">Acyltransferase</keyword>
<evidence type="ECO:0000313" key="9">
    <source>
        <dbReference type="Proteomes" id="UP000199531"/>
    </source>
</evidence>
<dbReference type="OrthoDB" id="8524027at2"/>
<evidence type="ECO:0000256" key="2">
    <source>
        <dbReference type="ARBA" id="ARBA00022475"/>
    </source>
</evidence>
<dbReference type="PIRSF" id="PIRSF026649">
    <property type="entry name" value="MsbB"/>
    <property type="match status" value="1"/>
</dbReference>
<keyword evidence="7" id="KW-1133">Transmembrane helix</keyword>
<dbReference type="GO" id="GO:0005886">
    <property type="term" value="C:plasma membrane"/>
    <property type="evidence" value="ECO:0007669"/>
    <property type="project" value="UniProtKB-SubCell"/>
</dbReference>
<evidence type="ECO:0000256" key="7">
    <source>
        <dbReference type="SAM" id="Phobius"/>
    </source>
</evidence>
<organism evidence="8 9">
    <name type="scientific">Brachymonas denitrificans DSM 15123</name>
    <dbReference type="NCBI Taxonomy" id="1121117"/>
    <lineage>
        <taxon>Bacteria</taxon>
        <taxon>Pseudomonadati</taxon>
        <taxon>Pseudomonadota</taxon>
        <taxon>Betaproteobacteria</taxon>
        <taxon>Burkholderiales</taxon>
        <taxon>Comamonadaceae</taxon>
        <taxon>Brachymonas</taxon>
    </lineage>
</organism>
<keyword evidence="7" id="KW-0812">Transmembrane</keyword>
<accession>A0A1H8DFI0</accession>
<evidence type="ECO:0000256" key="5">
    <source>
        <dbReference type="ARBA" id="ARBA00023136"/>
    </source>
</evidence>
<dbReference type="PANTHER" id="PTHR30606">
    <property type="entry name" value="LIPID A BIOSYNTHESIS LAUROYL ACYLTRANSFERASE"/>
    <property type="match status" value="1"/>
</dbReference>
<keyword evidence="9" id="KW-1185">Reference proteome</keyword>
<comment type="subcellular location">
    <subcellularLocation>
        <location evidence="1">Cell inner membrane</location>
    </subcellularLocation>
</comment>
<evidence type="ECO:0000256" key="1">
    <source>
        <dbReference type="ARBA" id="ARBA00004533"/>
    </source>
</evidence>
<evidence type="ECO:0000256" key="6">
    <source>
        <dbReference type="ARBA" id="ARBA00023315"/>
    </source>
</evidence>
<dbReference type="AlphaFoldDB" id="A0A1H8DFI0"/>
<evidence type="ECO:0000313" key="8">
    <source>
        <dbReference type="EMBL" id="SEN06049.1"/>
    </source>
</evidence>
<dbReference type="InterPro" id="IPR004960">
    <property type="entry name" value="LipA_acyltrans"/>
</dbReference>
<evidence type="ECO:0000256" key="4">
    <source>
        <dbReference type="ARBA" id="ARBA00022679"/>
    </source>
</evidence>
<keyword evidence="5 7" id="KW-0472">Membrane</keyword>
<keyword evidence="4 8" id="KW-0808">Transferase</keyword>
<proteinExistence type="predicted"/>
<dbReference type="Pfam" id="PF03279">
    <property type="entry name" value="Lip_A_acyltrans"/>
    <property type="match status" value="1"/>
</dbReference>
<dbReference type="CDD" id="cd07984">
    <property type="entry name" value="LPLAT_LABLAT-like"/>
    <property type="match status" value="1"/>
</dbReference>
<protein>
    <submittedName>
        <fullName evidence="8">KDO2-lipid IV(A) lauroyltransferase</fullName>
    </submittedName>
</protein>
<dbReference type="GO" id="GO:0016746">
    <property type="term" value="F:acyltransferase activity"/>
    <property type="evidence" value="ECO:0007669"/>
    <property type="project" value="UniProtKB-KW"/>
</dbReference>
<dbReference type="EMBL" id="FOCW01000001">
    <property type="protein sequence ID" value="SEN06049.1"/>
    <property type="molecule type" value="Genomic_DNA"/>
</dbReference>
<dbReference type="PANTHER" id="PTHR30606:SF10">
    <property type="entry name" value="PHOSPHATIDYLINOSITOL MANNOSIDE ACYLTRANSFERASE"/>
    <property type="match status" value="1"/>
</dbReference>
<keyword evidence="2" id="KW-1003">Cell membrane</keyword>
<dbReference type="NCBIfam" id="NF006487">
    <property type="entry name" value="PRK08905.1"/>
    <property type="match status" value="1"/>
</dbReference>